<name>A0ACC2JL86_9PEZI</name>
<comment type="caution">
    <text evidence="1">The sequence shown here is derived from an EMBL/GenBank/DDBJ whole genome shotgun (WGS) entry which is preliminary data.</text>
</comment>
<dbReference type="Proteomes" id="UP001153332">
    <property type="component" value="Unassembled WGS sequence"/>
</dbReference>
<proteinExistence type="predicted"/>
<gene>
    <name evidence="1" type="ORF">O1611_g5477</name>
</gene>
<sequence length="596" mass="62019">MRTTKANIGSLSSMASKVRQEKKNSAAAKAKAPLARARESKKPFKSANKVQDSDSNSDSDSDSSADSANTSDSDDDIGAARAKFLAKQAAKQSKVAEKAKAKAKVNGSKSVATPSKPIPKGDAPTSAQKPADESGSDSESDSDSDSDASDSASSPSAAKAIASQTKSNASKSRSGSSTSSSGSSSESEEADANKKAVNGNASESEDSDSSSDDEDMPSTGAQVNGKASTKVTAANAEDSSSGESGSESDDEGDGGRVAVARTNGKDAAEESTSQMSRPQWLNSSDFTLRKASSNNPGKEVADFFSSANLEGKQVWYFTAPASLPITVLKDMEIDLANASKGGPLLTHNGDNYGLDLESYATNTQIQLLIPSRGGDKYKSLNHSIDSTVHLRRMAKFGPGGEVHATATEDYVPIPKPIREQPEGLRVRYTPIGVPTPAIPSIAPPKSSLANGSGSQASTRARTQSSSNPDSGSESDSDVEMTSPIMSAVPASQTKSTKSGMTNGDRKRKHPGDENQVTKRLKAAKSTEISNPKSTPVQTPSSSAITNSTPSKKPSTKSKDRKEKPTRDKTPKTALSATPTAAKRTPIPLPSYPGMRR</sequence>
<reference evidence="1" key="1">
    <citation type="submission" date="2022-12" db="EMBL/GenBank/DDBJ databases">
        <title>Genome Sequence of Lasiodiplodia mahajangana.</title>
        <authorList>
            <person name="Buettner E."/>
        </authorList>
    </citation>
    <scope>NUCLEOTIDE SEQUENCE</scope>
    <source>
        <strain evidence="1">VT137</strain>
    </source>
</reference>
<evidence type="ECO:0000313" key="2">
    <source>
        <dbReference type="Proteomes" id="UP001153332"/>
    </source>
</evidence>
<organism evidence="1 2">
    <name type="scientific">Lasiodiplodia mahajangana</name>
    <dbReference type="NCBI Taxonomy" id="1108764"/>
    <lineage>
        <taxon>Eukaryota</taxon>
        <taxon>Fungi</taxon>
        <taxon>Dikarya</taxon>
        <taxon>Ascomycota</taxon>
        <taxon>Pezizomycotina</taxon>
        <taxon>Dothideomycetes</taxon>
        <taxon>Dothideomycetes incertae sedis</taxon>
        <taxon>Botryosphaeriales</taxon>
        <taxon>Botryosphaeriaceae</taxon>
        <taxon>Lasiodiplodia</taxon>
    </lineage>
</organism>
<dbReference type="EMBL" id="JAPUUL010001169">
    <property type="protein sequence ID" value="KAJ8128159.1"/>
    <property type="molecule type" value="Genomic_DNA"/>
</dbReference>
<keyword evidence="2" id="KW-1185">Reference proteome</keyword>
<evidence type="ECO:0000313" key="1">
    <source>
        <dbReference type="EMBL" id="KAJ8128159.1"/>
    </source>
</evidence>
<accession>A0ACC2JL86</accession>
<protein>
    <submittedName>
        <fullName evidence="1">Uncharacterized protein</fullName>
    </submittedName>
</protein>